<dbReference type="AlphaFoldDB" id="A0A0C9VNL6"/>
<reference evidence="1 2" key="1">
    <citation type="submission" date="2014-06" db="EMBL/GenBank/DDBJ databases">
        <title>Evolutionary Origins and Diversification of the Mycorrhizal Mutualists.</title>
        <authorList>
            <consortium name="DOE Joint Genome Institute"/>
            <consortium name="Mycorrhizal Genomics Consortium"/>
            <person name="Kohler A."/>
            <person name="Kuo A."/>
            <person name="Nagy L.G."/>
            <person name="Floudas D."/>
            <person name="Copeland A."/>
            <person name="Barry K.W."/>
            <person name="Cichocki N."/>
            <person name="Veneault-Fourrey C."/>
            <person name="LaButti K."/>
            <person name="Lindquist E.A."/>
            <person name="Lipzen A."/>
            <person name="Lundell T."/>
            <person name="Morin E."/>
            <person name="Murat C."/>
            <person name="Riley R."/>
            <person name="Ohm R."/>
            <person name="Sun H."/>
            <person name="Tunlid A."/>
            <person name="Henrissat B."/>
            <person name="Grigoriev I.V."/>
            <person name="Hibbett D.S."/>
            <person name="Martin F."/>
        </authorList>
    </citation>
    <scope>NUCLEOTIDE SEQUENCE [LARGE SCALE GENOMIC DNA]</scope>
    <source>
        <strain evidence="1 2">SS14</strain>
    </source>
</reference>
<evidence type="ECO:0000313" key="1">
    <source>
        <dbReference type="EMBL" id="KIJ39665.1"/>
    </source>
</evidence>
<dbReference type="HOGENOM" id="CLU_2607558_0_0_1"/>
<dbReference type="EMBL" id="KN837150">
    <property type="protein sequence ID" value="KIJ39665.1"/>
    <property type="molecule type" value="Genomic_DNA"/>
</dbReference>
<sequence length="79" mass="8953">MVNLTISAVDIIPSTGKFIKVTACVFINIIQLLQQLCKNKDDCRMLITSIIHLLKKANCELWMEPLLDNTAGDRYSNAW</sequence>
<keyword evidence="2" id="KW-1185">Reference proteome</keyword>
<evidence type="ECO:0000313" key="2">
    <source>
        <dbReference type="Proteomes" id="UP000054279"/>
    </source>
</evidence>
<proteinExistence type="predicted"/>
<gene>
    <name evidence="1" type="ORF">M422DRAFT_257494</name>
</gene>
<name>A0A0C9VNL6_SPHS4</name>
<protein>
    <submittedName>
        <fullName evidence="1">Uncharacterized protein</fullName>
    </submittedName>
</protein>
<accession>A0A0C9VNL6</accession>
<organism evidence="1 2">
    <name type="scientific">Sphaerobolus stellatus (strain SS14)</name>
    <dbReference type="NCBI Taxonomy" id="990650"/>
    <lineage>
        <taxon>Eukaryota</taxon>
        <taxon>Fungi</taxon>
        <taxon>Dikarya</taxon>
        <taxon>Basidiomycota</taxon>
        <taxon>Agaricomycotina</taxon>
        <taxon>Agaricomycetes</taxon>
        <taxon>Phallomycetidae</taxon>
        <taxon>Geastrales</taxon>
        <taxon>Sphaerobolaceae</taxon>
        <taxon>Sphaerobolus</taxon>
    </lineage>
</organism>
<dbReference type="Proteomes" id="UP000054279">
    <property type="component" value="Unassembled WGS sequence"/>
</dbReference>